<organism evidence="2">
    <name type="scientific">Candidatus Kentrum sp. SD</name>
    <dbReference type="NCBI Taxonomy" id="2126332"/>
    <lineage>
        <taxon>Bacteria</taxon>
        <taxon>Pseudomonadati</taxon>
        <taxon>Pseudomonadota</taxon>
        <taxon>Gammaproteobacteria</taxon>
        <taxon>Candidatus Kentrum</taxon>
    </lineage>
</organism>
<proteinExistence type="predicted"/>
<sequence>MHRGLRFFPQIILAAAALVFFVSVDVISSGVAANEEIIEFSAETIEQVLNRDPVLGKLYVAKDKIRIEMLVDEKRRIMIRDFSSRKTLHLNPTTKEYMEVPWPAAKSNRIHATVKRPPLPGDVDHHCAKFDQVKCKMLSKEEKIDNRKTEKWEIIQVIEPNKQSNETRTIRSLVWVDRQLGVNVREEMFFDVNSKSLKELRGIKEGVQPKVLFQVPMGYRRVEMPQPKSRDGNVKPMK</sequence>
<accession>A0A450YQB6</accession>
<dbReference type="EMBL" id="CAADHB010000023">
    <property type="protein sequence ID" value="VFK78735.1"/>
    <property type="molecule type" value="Genomic_DNA"/>
</dbReference>
<dbReference type="EMBL" id="CAADFU010000029">
    <property type="protein sequence ID" value="VFK43751.1"/>
    <property type="molecule type" value="Genomic_DNA"/>
</dbReference>
<evidence type="ECO:0000313" key="3">
    <source>
        <dbReference type="EMBL" id="VFK78735.1"/>
    </source>
</evidence>
<evidence type="ECO:0000313" key="2">
    <source>
        <dbReference type="EMBL" id="VFK43751.1"/>
    </source>
</evidence>
<evidence type="ECO:0000313" key="1">
    <source>
        <dbReference type="EMBL" id="VFK37360.1"/>
    </source>
</evidence>
<reference evidence="2" key="1">
    <citation type="submission" date="2019-02" db="EMBL/GenBank/DDBJ databases">
        <authorList>
            <person name="Gruber-Vodicka R. H."/>
            <person name="Seah K. B. B."/>
        </authorList>
    </citation>
    <scope>NUCLEOTIDE SEQUENCE</scope>
    <source>
        <strain evidence="3">BECK_S127</strain>
        <strain evidence="2">BECK_S1320</strain>
        <strain evidence="1">BECK_S1321</strain>
    </source>
</reference>
<dbReference type="AlphaFoldDB" id="A0A450YQB6"/>
<evidence type="ECO:0008006" key="4">
    <source>
        <dbReference type="Google" id="ProtNLM"/>
    </source>
</evidence>
<dbReference type="EMBL" id="CAADFR010000014">
    <property type="protein sequence ID" value="VFK37360.1"/>
    <property type="molecule type" value="Genomic_DNA"/>
</dbReference>
<name>A0A450YQB6_9GAMM</name>
<protein>
    <recommendedName>
        <fullName evidence="4">Sigma E regulatory protein, MucB/RseB</fullName>
    </recommendedName>
</protein>
<gene>
    <name evidence="3" type="ORF">BECKSD772D_GA0070982_102320</name>
    <name evidence="2" type="ORF">BECKSD772E_GA0070983_10296</name>
    <name evidence="1" type="ORF">BECKSD772F_GA0070984_101423</name>
</gene>